<evidence type="ECO:0000259" key="2">
    <source>
        <dbReference type="PROSITE" id="PS51253"/>
    </source>
</evidence>
<dbReference type="PROSITE" id="PS51253">
    <property type="entry name" value="HTH_CENPB"/>
    <property type="match status" value="1"/>
</dbReference>
<evidence type="ECO:0000313" key="4">
    <source>
        <dbReference type="EMBL" id="GBN47123.1"/>
    </source>
</evidence>
<comment type="caution">
    <text evidence="4">The sequence shown here is derived from an EMBL/GenBank/DDBJ whole genome shotgun (WGS) entry which is preliminary data.</text>
</comment>
<dbReference type="OrthoDB" id="6502032at2759"/>
<organism evidence="4 5">
    <name type="scientific">Araneus ventricosus</name>
    <name type="common">Orbweaver spider</name>
    <name type="synonym">Epeira ventricosa</name>
    <dbReference type="NCBI Taxonomy" id="182803"/>
    <lineage>
        <taxon>Eukaryota</taxon>
        <taxon>Metazoa</taxon>
        <taxon>Ecdysozoa</taxon>
        <taxon>Arthropoda</taxon>
        <taxon>Chelicerata</taxon>
        <taxon>Arachnida</taxon>
        <taxon>Araneae</taxon>
        <taxon>Araneomorphae</taxon>
        <taxon>Entelegynae</taxon>
        <taxon>Araneoidea</taxon>
        <taxon>Araneidae</taxon>
        <taxon>Araneus</taxon>
    </lineage>
</organism>
<dbReference type="EMBL" id="BGPR01131580">
    <property type="protein sequence ID" value="GBN47111.1"/>
    <property type="molecule type" value="Genomic_DNA"/>
</dbReference>
<reference evidence="4 5" key="1">
    <citation type="journal article" date="2019" name="Sci. Rep.">
        <title>Orb-weaving spider Araneus ventricosus genome elucidates the spidroin gene catalogue.</title>
        <authorList>
            <person name="Kono N."/>
            <person name="Nakamura H."/>
            <person name="Ohtoshi R."/>
            <person name="Moran D.A.P."/>
            <person name="Shinohara A."/>
            <person name="Yoshida Y."/>
            <person name="Fujiwara M."/>
            <person name="Mori M."/>
            <person name="Tomita M."/>
            <person name="Arakawa K."/>
        </authorList>
    </citation>
    <scope>NUCLEOTIDE SEQUENCE [LARGE SCALE GENOMIC DNA]</scope>
</reference>
<keyword evidence="5" id="KW-1185">Reference proteome</keyword>
<gene>
    <name evidence="3" type="ORF">AVEN_141542_1</name>
    <name evidence="4" type="ORF">AVEN_204477_1</name>
</gene>
<dbReference type="GO" id="GO:0003677">
    <property type="term" value="F:DNA binding"/>
    <property type="evidence" value="ECO:0007669"/>
    <property type="project" value="UniProtKB-KW"/>
</dbReference>
<evidence type="ECO:0000313" key="3">
    <source>
        <dbReference type="EMBL" id="GBN47111.1"/>
    </source>
</evidence>
<name>A0A4Y2P7U8_ARAVE</name>
<dbReference type="EMBL" id="BGPR01131583">
    <property type="protein sequence ID" value="GBN47123.1"/>
    <property type="molecule type" value="Genomic_DNA"/>
</dbReference>
<evidence type="ECO:0000256" key="1">
    <source>
        <dbReference type="ARBA" id="ARBA00023125"/>
    </source>
</evidence>
<sequence>MKIADVLGRKDFYASSSWLDKFQVRNNVVFRALCGEAADVDDNLCEDWTTRLPLLLAGYADKDIFNMNETERRFFERRLNGFFSCPPK</sequence>
<dbReference type="AlphaFoldDB" id="A0A4Y2P7U8"/>
<protein>
    <recommendedName>
        <fullName evidence="2">HTH CENPB-type domain-containing protein</fullName>
    </recommendedName>
</protein>
<dbReference type="Proteomes" id="UP000499080">
    <property type="component" value="Unassembled WGS sequence"/>
</dbReference>
<feature type="domain" description="HTH CENPB-type" evidence="2">
    <location>
        <begin position="1"/>
        <end position="32"/>
    </location>
</feature>
<accession>A0A4Y2P7U8</accession>
<dbReference type="InterPro" id="IPR006600">
    <property type="entry name" value="HTH_CenpB_DNA-bd_dom"/>
</dbReference>
<evidence type="ECO:0000313" key="5">
    <source>
        <dbReference type="Proteomes" id="UP000499080"/>
    </source>
</evidence>
<keyword evidence="1" id="KW-0238">DNA-binding</keyword>
<proteinExistence type="predicted"/>